<evidence type="ECO:0000313" key="9">
    <source>
        <dbReference type="EMBL" id="TMI83491.1"/>
    </source>
</evidence>
<feature type="binding site" evidence="7">
    <location>
        <begin position="99"/>
        <end position="102"/>
    </location>
    <ligand>
        <name>FMN</name>
        <dbReference type="ChEBI" id="CHEBI:58210"/>
    </ligand>
</feature>
<protein>
    <recommendedName>
        <fullName evidence="7">Flavin prenyltransferase UbiX</fullName>
        <ecNumber evidence="7">2.5.1.129</ecNumber>
    </recommendedName>
</protein>
<organism evidence="9 10">
    <name type="scientific">Candidatus Segetimicrobium genomatis</name>
    <dbReference type="NCBI Taxonomy" id="2569760"/>
    <lineage>
        <taxon>Bacteria</taxon>
        <taxon>Bacillati</taxon>
        <taxon>Candidatus Sysuimicrobiota</taxon>
        <taxon>Candidatus Sysuimicrobiia</taxon>
        <taxon>Candidatus Sysuimicrobiales</taxon>
        <taxon>Candidatus Segetimicrobiaceae</taxon>
        <taxon>Candidatus Segetimicrobium</taxon>
    </lineage>
</organism>
<feature type="binding site" evidence="7">
    <location>
        <position position="180"/>
    </location>
    <ligand>
        <name>dimethylallyl phosphate</name>
        <dbReference type="ChEBI" id="CHEBI:88052"/>
    </ligand>
</feature>
<dbReference type="GO" id="GO:0016831">
    <property type="term" value="F:carboxy-lyase activity"/>
    <property type="evidence" value="ECO:0007669"/>
    <property type="project" value="TreeGrafter"/>
</dbReference>
<dbReference type="NCBIfam" id="TIGR00421">
    <property type="entry name" value="ubiX_pad"/>
    <property type="match status" value="1"/>
</dbReference>
<sequence>MAKEKRAATPSPHRLIVAISGSTGPHYGVRLLEVLRAHTEVETHLILSAAARLTIEYERHRDPGSIASLATHTHDERDIASALASGTFVTDGMVVAPCSIKTLSAIANSYADSLITRAADVCLKERRRLVLVVRETPLHIGHLRLMVRASEAGAVILPPAPAFYHLPATVDDIIDHTIVKILDQFGIHLDLIRRWRGLPRKAASS</sequence>
<feature type="binding site" evidence="7">
    <location>
        <position position="164"/>
    </location>
    <ligand>
        <name>dimethylallyl phosphate</name>
        <dbReference type="ChEBI" id="CHEBI:88052"/>
    </ligand>
</feature>
<dbReference type="NCBIfam" id="NF004685">
    <property type="entry name" value="PRK06029.1"/>
    <property type="match status" value="1"/>
</dbReference>
<reference evidence="9 10" key="1">
    <citation type="journal article" date="2019" name="Nat. Microbiol.">
        <title>Mediterranean grassland soil C-N compound turnover is dependent on rainfall and depth, and is mediated by genomically divergent microorganisms.</title>
        <authorList>
            <person name="Diamond S."/>
            <person name="Andeer P.F."/>
            <person name="Li Z."/>
            <person name="Crits-Christoph A."/>
            <person name="Burstein D."/>
            <person name="Anantharaman K."/>
            <person name="Lane K.R."/>
            <person name="Thomas B.C."/>
            <person name="Pan C."/>
            <person name="Northen T.R."/>
            <person name="Banfield J.F."/>
        </authorList>
    </citation>
    <scope>NUCLEOTIDE SEQUENCE [LARGE SCALE GENOMIC DNA]</scope>
    <source>
        <strain evidence="9">NP_7</strain>
    </source>
</reference>
<dbReference type="EC" id="2.5.1.129" evidence="7"/>
<comment type="catalytic activity">
    <reaction evidence="5 7">
        <text>dimethylallyl phosphate + FMNH2 = prenylated FMNH2 + phosphate</text>
        <dbReference type="Rhea" id="RHEA:37743"/>
        <dbReference type="ChEBI" id="CHEBI:43474"/>
        <dbReference type="ChEBI" id="CHEBI:57618"/>
        <dbReference type="ChEBI" id="CHEBI:87467"/>
        <dbReference type="ChEBI" id="CHEBI:88052"/>
        <dbReference type="EC" id="2.5.1.129"/>
    </reaction>
</comment>
<evidence type="ECO:0000256" key="6">
    <source>
        <dbReference type="ARBA" id="ARBA00060793"/>
    </source>
</evidence>
<comment type="caution">
    <text evidence="9">The sequence shown here is derived from an EMBL/GenBank/DDBJ whole genome shotgun (WGS) entry which is preliminary data.</text>
</comment>
<keyword evidence="3 7" id="KW-0288">FMN</keyword>
<dbReference type="InterPro" id="IPR036551">
    <property type="entry name" value="Flavin_trans-like"/>
</dbReference>
<dbReference type="HAMAP" id="MF_01984">
    <property type="entry name" value="ubiX_pad"/>
    <property type="match status" value="1"/>
</dbReference>
<dbReference type="Pfam" id="PF02441">
    <property type="entry name" value="Flavoprotein"/>
    <property type="match status" value="1"/>
</dbReference>
<dbReference type="Proteomes" id="UP000320048">
    <property type="component" value="Unassembled WGS sequence"/>
</dbReference>
<proteinExistence type="inferred from homology"/>
<dbReference type="GO" id="GO:0106141">
    <property type="term" value="F:flavin prenyltransferase activity"/>
    <property type="evidence" value="ECO:0007669"/>
    <property type="project" value="UniProtKB-EC"/>
</dbReference>
<comment type="similarity">
    <text evidence="6 7">Belongs to the UbiX/PAD1 family.</text>
</comment>
<evidence type="ECO:0000256" key="2">
    <source>
        <dbReference type="ARBA" id="ARBA00022630"/>
    </source>
</evidence>
<comment type="caution">
    <text evidence="7">Lacks conserved residue(s) required for the propagation of feature annotation.</text>
</comment>
<keyword evidence="2 7" id="KW-0285">Flavoprotein</keyword>
<dbReference type="InterPro" id="IPR003382">
    <property type="entry name" value="Flavoprotein"/>
</dbReference>
<feature type="binding site" evidence="7">
    <location>
        <position position="134"/>
    </location>
    <ligand>
        <name>FMN</name>
        <dbReference type="ChEBI" id="CHEBI:58210"/>
    </ligand>
</feature>
<evidence type="ECO:0000256" key="1">
    <source>
        <dbReference type="ARBA" id="ARBA00022602"/>
    </source>
</evidence>
<dbReference type="SUPFAM" id="SSF52507">
    <property type="entry name" value="Homo-oligomeric flavin-containing Cys decarboxylases, HFCD"/>
    <property type="match status" value="1"/>
</dbReference>
<dbReference type="AlphaFoldDB" id="A0A537JIW6"/>
<dbReference type="FunFam" id="3.40.50.1950:FF:000001">
    <property type="entry name" value="Flavin prenyltransferase UbiX"/>
    <property type="match status" value="1"/>
</dbReference>
<accession>A0A537JIW6</accession>
<feature type="binding site" evidence="7">
    <location>
        <position position="48"/>
    </location>
    <ligand>
        <name>FMN</name>
        <dbReference type="ChEBI" id="CHEBI:58210"/>
    </ligand>
</feature>
<dbReference type="Gene3D" id="3.40.50.1950">
    <property type="entry name" value="Flavin prenyltransferase-like"/>
    <property type="match status" value="1"/>
</dbReference>
<evidence type="ECO:0000256" key="7">
    <source>
        <dbReference type="HAMAP-Rule" id="MF_01984"/>
    </source>
</evidence>
<evidence type="ECO:0000313" key="10">
    <source>
        <dbReference type="Proteomes" id="UP000320048"/>
    </source>
</evidence>
<feature type="domain" description="Flavoprotein" evidence="8">
    <location>
        <begin position="14"/>
        <end position="182"/>
    </location>
</feature>
<evidence type="ECO:0000256" key="3">
    <source>
        <dbReference type="ARBA" id="ARBA00022643"/>
    </source>
</evidence>
<keyword evidence="4 7" id="KW-0808">Transferase</keyword>
<feature type="binding site" evidence="7">
    <location>
        <begin position="21"/>
        <end position="23"/>
    </location>
    <ligand>
        <name>FMN</name>
        <dbReference type="ChEBI" id="CHEBI:58210"/>
    </ligand>
</feature>
<comment type="function">
    <text evidence="7">Flavin prenyltransferase that catalyzes the synthesis of the prenylated FMN cofactor (prenyl-FMN) for 4-hydroxy-3-polyprenylbenzoic acid decarboxylase UbiD. The prenyltransferase is metal-independent and links a dimethylallyl moiety from dimethylallyl monophosphate (DMAP) to the flavin N5 and C6 atoms of FMN.</text>
</comment>
<evidence type="ECO:0000256" key="5">
    <source>
        <dbReference type="ARBA" id="ARBA00050612"/>
    </source>
</evidence>
<gene>
    <name evidence="7" type="primary">ubiX</name>
    <name evidence="9" type="ORF">E6H04_02840</name>
</gene>
<dbReference type="PANTHER" id="PTHR43374">
    <property type="entry name" value="FLAVIN PRENYLTRANSFERASE"/>
    <property type="match status" value="1"/>
</dbReference>
<evidence type="ECO:0000256" key="4">
    <source>
        <dbReference type="ARBA" id="ARBA00022679"/>
    </source>
</evidence>
<dbReference type="EMBL" id="VBAO01000074">
    <property type="protein sequence ID" value="TMI83491.1"/>
    <property type="molecule type" value="Genomic_DNA"/>
</dbReference>
<dbReference type="PANTHER" id="PTHR43374:SF1">
    <property type="entry name" value="FLAVIN PRENYLTRANSFERASE PAD1, MITOCHONDRIAL"/>
    <property type="match status" value="1"/>
</dbReference>
<name>A0A537JIW6_9BACT</name>
<evidence type="ECO:0000259" key="8">
    <source>
        <dbReference type="Pfam" id="PF02441"/>
    </source>
</evidence>
<keyword evidence="1 7" id="KW-0637">Prenyltransferase</keyword>
<dbReference type="InterPro" id="IPR004507">
    <property type="entry name" value="UbiX-like"/>
</dbReference>